<protein>
    <submittedName>
        <fullName evidence="1">Uncharacterized protein</fullName>
    </submittedName>
</protein>
<evidence type="ECO:0000313" key="1">
    <source>
        <dbReference type="EMBL" id="KAK0570990.1"/>
    </source>
</evidence>
<gene>
    <name evidence="1" type="ORF">LWI29_009524</name>
</gene>
<sequence>MAALLRESDEVREDHATEADVIERIDGACLDVFGVVVVETTLDRFLHVVKRKHRLHVLGQFRYFHSLDLVVHLPQCHSQIPNLSQQFQFQTLTLFLPPPPFIFDISFLF</sequence>
<organism evidence="1 2">
    <name type="scientific">Acer saccharum</name>
    <name type="common">Sugar maple</name>
    <dbReference type="NCBI Taxonomy" id="4024"/>
    <lineage>
        <taxon>Eukaryota</taxon>
        <taxon>Viridiplantae</taxon>
        <taxon>Streptophyta</taxon>
        <taxon>Embryophyta</taxon>
        <taxon>Tracheophyta</taxon>
        <taxon>Spermatophyta</taxon>
        <taxon>Magnoliopsida</taxon>
        <taxon>eudicotyledons</taxon>
        <taxon>Gunneridae</taxon>
        <taxon>Pentapetalae</taxon>
        <taxon>rosids</taxon>
        <taxon>malvids</taxon>
        <taxon>Sapindales</taxon>
        <taxon>Sapindaceae</taxon>
        <taxon>Hippocastanoideae</taxon>
        <taxon>Acereae</taxon>
        <taxon>Acer</taxon>
    </lineage>
</organism>
<name>A0AA39RBZ5_ACESA</name>
<keyword evidence="2" id="KW-1185">Reference proteome</keyword>
<comment type="caution">
    <text evidence="1">The sequence shown here is derived from an EMBL/GenBank/DDBJ whole genome shotgun (WGS) entry which is preliminary data.</text>
</comment>
<dbReference type="Proteomes" id="UP001168877">
    <property type="component" value="Unassembled WGS sequence"/>
</dbReference>
<proteinExistence type="predicted"/>
<reference evidence="1" key="2">
    <citation type="submission" date="2023-06" db="EMBL/GenBank/DDBJ databases">
        <authorList>
            <person name="Swenson N.G."/>
            <person name="Wegrzyn J.L."/>
            <person name="Mcevoy S.L."/>
        </authorList>
    </citation>
    <scope>NUCLEOTIDE SEQUENCE</scope>
    <source>
        <strain evidence="1">NS2018</strain>
        <tissue evidence="1">Leaf</tissue>
    </source>
</reference>
<evidence type="ECO:0000313" key="2">
    <source>
        <dbReference type="Proteomes" id="UP001168877"/>
    </source>
</evidence>
<accession>A0AA39RBZ5</accession>
<reference evidence="1" key="1">
    <citation type="journal article" date="2022" name="Plant J.">
        <title>Strategies of tolerance reflected in two North American maple genomes.</title>
        <authorList>
            <person name="McEvoy S.L."/>
            <person name="Sezen U.U."/>
            <person name="Trouern-Trend A."/>
            <person name="McMahon S.M."/>
            <person name="Schaberg P.G."/>
            <person name="Yang J."/>
            <person name="Wegrzyn J.L."/>
            <person name="Swenson N.G."/>
        </authorList>
    </citation>
    <scope>NUCLEOTIDE SEQUENCE</scope>
    <source>
        <strain evidence="1">NS2018</strain>
    </source>
</reference>
<dbReference type="AlphaFoldDB" id="A0AA39RBZ5"/>
<dbReference type="EMBL" id="JAUESC010000388">
    <property type="protein sequence ID" value="KAK0570990.1"/>
    <property type="molecule type" value="Genomic_DNA"/>
</dbReference>